<dbReference type="Proteomes" id="UP000309061">
    <property type="component" value="Chromosome"/>
</dbReference>
<gene>
    <name evidence="1" type="ORF">H2LOC_006445</name>
</gene>
<evidence type="ECO:0000313" key="1">
    <source>
        <dbReference type="EMBL" id="QGM45364.1"/>
    </source>
</evidence>
<keyword evidence="2" id="KW-1185">Reference proteome</keyword>
<dbReference type="AlphaFoldDB" id="A0A6B8KAM3"/>
<protein>
    <submittedName>
        <fullName evidence="1">DUF934 domain-containing protein</fullName>
    </submittedName>
</protein>
<reference evidence="1 2" key="1">
    <citation type="submission" date="2019-11" db="EMBL/GenBank/DDBJ databases">
        <title>The genome sequence of Methylocystis heyeri.</title>
        <authorList>
            <person name="Oshkin I.Y."/>
            <person name="Miroshnikov K."/>
            <person name="Dedysh S.N."/>
        </authorList>
    </citation>
    <scope>NUCLEOTIDE SEQUENCE [LARGE SCALE GENOMIC DNA]</scope>
    <source>
        <strain evidence="1 2">H2</strain>
    </source>
</reference>
<name>A0A6B8KAM3_9HYPH</name>
<sequence>MALISEGKFVEDEWRHLADEEDLPRSGKIVVSQQRLEEALAGLGPEQGLGVRLPNTADPAAIAPYFSRLSLIAIAFPAFTDGRGFSLARLVRRAGFKGELRASGRLVADQALHARQCGFDTIEIPHDIAQRQNEAQWAKALGSYAETYQEGYGTRGSILERRRKAAL</sequence>
<evidence type="ECO:0000313" key="2">
    <source>
        <dbReference type="Proteomes" id="UP000309061"/>
    </source>
</evidence>
<dbReference type="OrthoDB" id="9800421at2"/>
<proteinExistence type="predicted"/>
<organism evidence="1 2">
    <name type="scientific">Methylocystis heyeri</name>
    <dbReference type="NCBI Taxonomy" id="391905"/>
    <lineage>
        <taxon>Bacteria</taxon>
        <taxon>Pseudomonadati</taxon>
        <taxon>Pseudomonadota</taxon>
        <taxon>Alphaproteobacteria</taxon>
        <taxon>Hyphomicrobiales</taxon>
        <taxon>Methylocystaceae</taxon>
        <taxon>Methylocystis</taxon>
    </lineage>
</organism>
<dbReference type="EMBL" id="CP046052">
    <property type="protein sequence ID" value="QGM45364.1"/>
    <property type="molecule type" value="Genomic_DNA"/>
</dbReference>
<dbReference type="InterPro" id="IPR008318">
    <property type="entry name" value="UCP030820"/>
</dbReference>
<dbReference type="KEGG" id="mhey:H2LOC_006445"/>
<dbReference type="Pfam" id="PF06073">
    <property type="entry name" value="DUF934"/>
    <property type="match status" value="1"/>
</dbReference>
<accession>A0A6B8KAM3</accession>
<dbReference type="RefSeq" id="WP_136495647.1">
    <property type="nucleotide sequence ID" value="NZ_CP046052.1"/>
</dbReference>
<dbReference type="PIRSF" id="PIRSF030820">
    <property type="entry name" value="UCP030820"/>
    <property type="match status" value="1"/>
</dbReference>